<dbReference type="STRING" id="425104.Ssed_2587"/>
<sequence>MGVDGTKADKNQDTKIVREYGTHINALGINAVKIEHIGSTAVIGLTAKPVVDILIEVSNLKEFNTANEKLVLQWFGN</sequence>
<dbReference type="EMBL" id="CP000821">
    <property type="protein sequence ID" value="ABV37194.1"/>
    <property type="molecule type" value="Genomic_DNA"/>
</dbReference>
<dbReference type="Proteomes" id="UP000002015">
    <property type="component" value="Chromosome"/>
</dbReference>
<evidence type="ECO:0000313" key="2">
    <source>
        <dbReference type="Proteomes" id="UP000002015"/>
    </source>
</evidence>
<gene>
    <name evidence="1" type="ordered locus">Ssed_2587</name>
</gene>
<dbReference type="AlphaFoldDB" id="A8FWH1"/>
<keyword evidence="2" id="KW-1185">Reference proteome</keyword>
<dbReference type="OrthoDB" id="9799092at2"/>
<dbReference type="Gene3D" id="3.30.460.10">
    <property type="entry name" value="Beta Polymerase, domain 2"/>
    <property type="match status" value="1"/>
</dbReference>
<dbReference type="InterPro" id="IPR007344">
    <property type="entry name" value="GrpB/CoaE"/>
</dbReference>
<proteinExistence type="predicted"/>
<dbReference type="InterPro" id="IPR043519">
    <property type="entry name" value="NT_sf"/>
</dbReference>
<reference evidence="1 2" key="1">
    <citation type="submission" date="2007-08" db="EMBL/GenBank/DDBJ databases">
        <title>Complete sequence of Shewanella sediminis HAW-EB3.</title>
        <authorList>
            <consortium name="US DOE Joint Genome Institute"/>
            <person name="Copeland A."/>
            <person name="Lucas S."/>
            <person name="Lapidus A."/>
            <person name="Barry K."/>
            <person name="Glavina del Rio T."/>
            <person name="Dalin E."/>
            <person name="Tice H."/>
            <person name="Pitluck S."/>
            <person name="Chertkov O."/>
            <person name="Brettin T."/>
            <person name="Bruce D."/>
            <person name="Detter J.C."/>
            <person name="Han C."/>
            <person name="Schmutz J."/>
            <person name="Larimer F."/>
            <person name="Land M."/>
            <person name="Hauser L."/>
            <person name="Kyrpides N."/>
            <person name="Kim E."/>
            <person name="Zhao J.-S."/>
            <person name="Richardson P."/>
        </authorList>
    </citation>
    <scope>NUCLEOTIDE SEQUENCE [LARGE SCALE GENOMIC DNA]</scope>
    <source>
        <strain evidence="1 2">HAW-EB3</strain>
    </source>
</reference>
<accession>A8FWH1</accession>
<dbReference type="PANTHER" id="PTHR34822:SF1">
    <property type="entry name" value="GRPB FAMILY PROTEIN"/>
    <property type="match status" value="1"/>
</dbReference>
<dbReference type="KEGG" id="sse:Ssed_2587"/>
<protein>
    <submittedName>
        <fullName evidence="1">Uncharacterized protein</fullName>
    </submittedName>
</protein>
<dbReference type="HOGENOM" id="CLU_2636073_0_0_6"/>
<name>A8FWH1_SHESH</name>
<dbReference type="eggNOG" id="COG2320">
    <property type="taxonomic scope" value="Bacteria"/>
</dbReference>
<dbReference type="Pfam" id="PF04229">
    <property type="entry name" value="GrpB"/>
    <property type="match status" value="1"/>
</dbReference>
<dbReference type="SUPFAM" id="SSF81301">
    <property type="entry name" value="Nucleotidyltransferase"/>
    <property type="match status" value="1"/>
</dbReference>
<evidence type="ECO:0000313" key="1">
    <source>
        <dbReference type="EMBL" id="ABV37194.1"/>
    </source>
</evidence>
<dbReference type="RefSeq" id="WP_012142926.1">
    <property type="nucleotide sequence ID" value="NC_009831.1"/>
</dbReference>
<dbReference type="PANTHER" id="PTHR34822">
    <property type="entry name" value="GRPB DOMAIN PROTEIN (AFU_ORTHOLOGUE AFUA_1G01530)"/>
    <property type="match status" value="1"/>
</dbReference>
<organism evidence="1 2">
    <name type="scientific">Shewanella sediminis (strain HAW-EB3)</name>
    <dbReference type="NCBI Taxonomy" id="425104"/>
    <lineage>
        <taxon>Bacteria</taxon>
        <taxon>Pseudomonadati</taxon>
        <taxon>Pseudomonadota</taxon>
        <taxon>Gammaproteobacteria</taxon>
        <taxon>Alteromonadales</taxon>
        <taxon>Shewanellaceae</taxon>
        <taxon>Shewanella</taxon>
    </lineage>
</organism>